<keyword evidence="3" id="KW-1185">Reference proteome</keyword>
<dbReference type="Pfam" id="PF09551">
    <property type="entry name" value="Spore_II_R"/>
    <property type="match status" value="1"/>
</dbReference>
<dbReference type="NCBIfam" id="TIGR02837">
    <property type="entry name" value="spore_II_R"/>
    <property type="match status" value="1"/>
</dbReference>
<sequence>MRKNSKQKFYQKYIASAYIVILSLAAVMSFYFPDQESSAAENVQVIPEEAIRLRILANSDSEKDQEVKRAVRDAVNKQINEWVEQLTSIEEARHVISSRLPELEKTAKNELAKHGLQYSVSIDLGDVQFPTKLYGQYLYPAGTYEAVLITLGEGKGANWWCVLFPPLCFLDFSNSAAVSQGIEEDVDNTVDMEMEQDESLSYLEDEQTEVPVPVFVGEQEEKEEVEVKFFLKELFDKLL</sequence>
<comment type="caution">
    <text evidence="2">The sequence shown here is derived from an EMBL/GenBank/DDBJ whole genome shotgun (WGS) entry which is preliminary data.</text>
</comment>
<accession>A0ABR8VI63</accession>
<feature type="transmembrane region" description="Helical" evidence="1">
    <location>
        <begin position="12"/>
        <end position="32"/>
    </location>
</feature>
<dbReference type="InterPro" id="IPR014202">
    <property type="entry name" value="Spore_II_R"/>
</dbReference>
<evidence type="ECO:0000313" key="3">
    <source>
        <dbReference type="Proteomes" id="UP000648182"/>
    </source>
</evidence>
<dbReference type="RefSeq" id="WP_191810580.1">
    <property type="nucleotide sequence ID" value="NZ_JACSPV010000006.1"/>
</dbReference>
<dbReference type="Proteomes" id="UP000648182">
    <property type="component" value="Unassembled WGS sequence"/>
</dbReference>
<organism evidence="2 3">
    <name type="scientific">Bacillus norwichensis</name>
    <dbReference type="NCBI Taxonomy" id="2762217"/>
    <lineage>
        <taxon>Bacteria</taxon>
        <taxon>Bacillati</taxon>
        <taxon>Bacillota</taxon>
        <taxon>Bacilli</taxon>
        <taxon>Bacillales</taxon>
        <taxon>Bacillaceae</taxon>
        <taxon>Bacillus</taxon>
    </lineage>
</organism>
<proteinExistence type="predicted"/>
<dbReference type="EMBL" id="JACSPV010000006">
    <property type="protein sequence ID" value="MBD8004450.1"/>
    <property type="molecule type" value="Genomic_DNA"/>
</dbReference>
<evidence type="ECO:0000313" key="2">
    <source>
        <dbReference type="EMBL" id="MBD8004450.1"/>
    </source>
</evidence>
<reference evidence="2 3" key="1">
    <citation type="submission" date="2020-08" db="EMBL/GenBank/DDBJ databases">
        <title>A Genomic Blueprint of the Chicken Gut Microbiome.</title>
        <authorList>
            <person name="Gilroy R."/>
            <person name="Ravi A."/>
            <person name="Getino M."/>
            <person name="Pursley I."/>
            <person name="Horton D.L."/>
            <person name="Alikhan N.-F."/>
            <person name="Baker D."/>
            <person name="Gharbi K."/>
            <person name="Hall N."/>
            <person name="Watson M."/>
            <person name="Adriaenssens E.M."/>
            <person name="Foster-Nyarko E."/>
            <person name="Jarju S."/>
            <person name="Secka A."/>
            <person name="Antonio M."/>
            <person name="Oren A."/>
            <person name="Chaudhuri R."/>
            <person name="La Ragione R.M."/>
            <person name="Hildebrand F."/>
            <person name="Pallen M.J."/>
        </authorList>
    </citation>
    <scope>NUCLEOTIDE SEQUENCE [LARGE SCALE GENOMIC DNA]</scope>
    <source>
        <strain evidence="2 3">Sa1BUA2</strain>
    </source>
</reference>
<keyword evidence="1" id="KW-0812">Transmembrane</keyword>
<keyword evidence="1" id="KW-0472">Membrane</keyword>
<name>A0ABR8VI63_9BACI</name>
<evidence type="ECO:0000256" key="1">
    <source>
        <dbReference type="SAM" id="Phobius"/>
    </source>
</evidence>
<protein>
    <submittedName>
        <fullName evidence="2">Stage II sporulation protein R</fullName>
    </submittedName>
</protein>
<gene>
    <name evidence="2" type="primary">spoIIR</name>
    <name evidence="2" type="ORF">H9631_05095</name>
</gene>
<keyword evidence="1" id="KW-1133">Transmembrane helix</keyword>